<evidence type="ECO:0000256" key="2">
    <source>
        <dbReference type="ARBA" id="ARBA00022741"/>
    </source>
</evidence>
<sequence>MQVLADNLKHYRPPVLSPAKSQAVWYSPWTIKETPKGIYLYGDVGSGKTMLMDLFLDVVSGGKKHKNRVHFNAFMLDFHNKIHLWRQNPAAKKLGQDSAVDALVGDILRESPLLCFDEFQVTNIADAMLLGRLFNNLWSKGAVLVATSNRPPDDLYRGGIQRESFLPFIEKLKTNCIIHCLDSTIDYRLLNEKIRDIYYHGPKPKEHLDRIWDQLTECREGEPLVLQLLGRSLTIPVHFRGLARCSFEELCNQPLGPADFRIIAETFHTLILDDIPKLGPGVTRANEARRFITLIDELYNQKVKLVCSAACPPEDIFPREVDEKGKNEVSFGDEEIFAFNRVVSRLHEMQSKAYLESKHVLKM</sequence>
<dbReference type="AlphaFoldDB" id="A0A6B2L6L3"/>
<reference evidence="4" key="1">
    <citation type="journal article" date="2020" name="J. Eukaryot. Microbiol.">
        <title>De novo Sequencing, Assembly and Annotation of the Transcriptome for the Free-Living Testate Amoeba Arcella intermedia.</title>
        <authorList>
            <person name="Ribeiro G.M."/>
            <person name="Porfirio-Sousa A.L."/>
            <person name="Maurer-Alcala X.X."/>
            <person name="Katz L.A."/>
            <person name="Lahr D.J.G."/>
        </authorList>
    </citation>
    <scope>NUCLEOTIDE SEQUENCE</scope>
</reference>
<name>A0A6B2L6L3_9EUKA</name>
<comment type="similarity">
    <text evidence="1">Belongs to the AFG1 ATPase family.</text>
</comment>
<dbReference type="NCBIfam" id="NF040713">
    <property type="entry name" value="ZapE"/>
    <property type="match status" value="1"/>
</dbReference>
<protein>
    <recommendedName>
        <fullName evidence="5">AAA+ ATPase domain-containing protein</fullName>
    </recommendedName>
</protein>
<dbReference type="GO" id="GO:0005524">
    <property type="term" value="F:ATP binding"/>
    <property type="evidence" value="ECO:0007669"/>
    <property type="project" value="UniProtKB-KW"/>
</dbReference>
<dbReference type="SUPFAM" id="SSF52540">
    <property type="entry name" value="P-loop containing nucleoside triphosphate hydrolases"/>
    <property type="match status" value="1"/>
</dbReference>
<dbReference type="GO" id="GO:0016887">
    <property type="term" value="F:ATP hydrolysis activity"/>
    <property type="evidence" value="ECO:0007669"/>
    <property type="project" value="InterPro"/>
</dbReference>
<evidence type="ECO:0000313" key="4">
    <source>
        <dbReference type="EMBL" id="NDV32581.1"/>
    </source>
</evidence>
<dbReference type="InterPro" id="IPR027417">
    <property type="entry name" value="P-loop_NTPase"/>
</dbReference>
<dbReference type="PANTHER" id="PTHR12169:SF6">
    <property type="entry name" value="AFG1-LIKE ATPASE"/>
    <property type="match status" value="1"/>
</dbReference>
<evidence type="ECO:0000256" key="1">
    <source>
        <dbReference type="ARBA" id="ARBA00010322"/>
    </source>
</evidence>
<evidence type="ECO:0000256" key="3">
    <source>
        <dbReference type="ARBA" id="ARBA00022840"/>
    </source>
</evidence>
<keyword evidence="3" id="KW-0067">ATP-binding</keyword>
<dbReference type="InterPro" id="IPR005654">
    <property type="entry name" value="ATPase_AFG1-like"/>
</dbReference>
<accession>A0A6B2L6L3</accession>
<dbReference type="Pfam" id="PF03969">
    <property type="entry name" value="AFG1_ATPase"/>
    <property type="match status" value="1"/>
</dbReference>
<dbReference type="Gene3D" id="3.40.50.300">
    <property type="entry name" value="P-loop containing nucleotide triphosphate hydrolases"/>
    <property type="match status" value="1"/>
</dbReference>
<proteinExistence type="inferred from homology"/>
<dbReference type="EMBL" id="GIBP01003612">
    <property type="protein sequence ID" value="NDV32581.1"/>
    <property type="molecule type" value="Transcribed_RNA"/>
</dbReference>
<dbReference type="GO" id="GO:0005739">
    <property type="term" value="C:mitochondrion"/>
    <property type="evidence" value="ECO:0007669"/>
    <property type="project" value="TreeGrafter"/>
</dbReference>
<organism evidence="4">
    <name type="scientific">Arcella intermedia</name>
    <dbReference type="NCBI Taxonomy" id="1963864"/>
    <lineage>
        <taxon>Eukaryota</taxon>
        <taxon>Amoebozoa</taxon>
        <taxon>Tubulinea</taxon>
        <taxon>Elardia</taxon>
        <taxon>Arcellinida</taxon>
        <taxon>Sphaerothecina</taxon>
        <taxon>Arcellidae</taxon>
        <taxon>Arcella</taxon>
    </lineage>
</organism>
<dbReference type="PANTHER" id="PTHR12169">
    <property type="entry name" value="ATPASE N2B"/>
    <property type="match status" value="1"/>
</dbReference>
<evidence type="ECO:0008006" key="5">
    <source>
        <dbReference type="Google" id="ProtNLM"/>
    </source>
</evidence>
<keyword evidence="2" id="KW-0547">Nucleotide-binding</keyword>